<proteinExistence type="predicted"/>
<gene>
    <name evidence="1" type="ORF">LJCM1025_16470</name>
</gene>
<organism evidence="1 2">
    <name type="scientific">Lactobacillus gasseri</name>
    <dbReference type="NCBI Taxonomy" id="1596"/>
    <lineage>
        <taxon>Bacteria</taxon>
        <taxon>Bacillati</taxon>
        <taxon>Bacillota</taxon>
        <taxon>Bacilli</taxon>
        <taxon>Lactobacillales</taxon>
        <taxon>Lactobacillaceae</taxon>
        <taxon>Lactobacillus</taxon>
    </lineage>
</organism>
<name>A0AB34A0C7_LACGS</name>
<dbReference type="Proteomes" id="UP000250668">
    <property type="component" value="Unassembled WGS sequence"/>
</dbReference>
<evidence type="ECO:0000313" key="1">
    <source>
        <dbReference type="EMBL" id="GBA97652.1"/>
    </source>
</evidence>
<protein>
    <submittedName>
        <fullName evidence="1">Uncharacterized protein</fullName>
    </submittedName>
</protein>
<comment type="caution">
    <text evidence="1">The sequence shown here is derived from an EMBL/GenBank/DDBJ whole genome shotgun (WGS) entry which is preliminary data.</text>
</comment>
<sequence length="50" mass="5825">MTVMQKIKGTIGNNFLHNQYSLIIVTILAEVEKSETFMFKKVCSTFLLKW</sequence>
<dbReference type="AlphaFoldDB" id="A0AB34A0C7"/>
<accession>A0AB34A0C7</accession>
<dbReference type="EMBL" id="BEXJ01000004">
    <property type="protein sequence ID" value="GBA97652.1"/>
    <property type="molecule type" value="Genomic_DNA"/>
</dbReference>
<evidence type="ECO:0000313" key="2">
    <source>
        <dbReference type="Proteomes" id="UP000250668"/>
    </source>
</evidence>
<reference evidence="1 2" key="1">
    <citation type="journal article" date="2018" name="Int. J. Syst. Evol. Microbiol.">
        <title>Lactobacillus paragasseri sp. nov., a sister taxon of Lactobacillus gasseri, based on whole-genome sequence analyses.</title>
        <authorList>
            <person name="Tanizawa Y."/>
            <person name="Tada I."/>
            <person name="Kobayashi H."/>
            <person name="Endo A."/>
            <person name="Maeno S."/>
            <person name="Toyoda A."/>
            <person name="Arita M."/>
            <person name="Nakamura Y."/>
            <person name="Sakamoto M."/>
            <person name="Ohkuma M."/>
            <person name="Tohno M."/>
        </authorList>
    </citation>
    <scope>NUCLEOTIDE SEQUENCE [LARGE SCALE GENOMIC DNA]</scope>
    <source>
        <strain evidence="1 2">JCM 1025</strain>
    </source>
</reference>